<evidence type="ECO:0000256" key="3">
    <source>
        <dbReference type="ARBA" id="ARBA00005081"/>
    </source>
</evidence>
<dbReference type="AlphaFoldDB" id="A0A0R2ITP7"/>
<dbReference type="EC" id="5.1.3.9" evidence="7"/>
<evidence type="ECO:0000256" key="1">
    <source>
        <dbReference type="ARBA" id="ARBA00000056"/>
    </source>
</evidence>
<dbReference type="EMBL" id="JQBR01000013">
    <property type="protein sequence ID" value="KRN65060.1"/>
    <property type="molecule type" value="Genomic_DNA"/>
</dbReference>
<dbReference type="InterPro" id="IPR007260">
    <property type="entry name" value="NanE"/>
</dbReference>
<dbReference type="PATRIC" id="fig|319652.3.peg.577"/>
<dbReference type="PANTHER" id="PTHR36204:SF1">
    <property type="entry name" value="N-ACETYLMANNOSAMINE-6-PHOSPHATE 2-EPIMERASE-RELATED"/>
    <property type="match status" value="1"/>
</dbReference>
<dbReference type="CDD" id="cd04729">
    <property type="entry name" value="NanE"/>
    <property type="match status" value="1"/>
</dbReference>
<protein>
    <recommendedName>
        <fullName evidence="7">Putative N-acetylmannosamine-6-phosphate 2-epimerase</fullName>
        <ecNumber evidence="7">5.1.3.9</ecNumber>
    </recommendedName>
    <alternativeName>
        <fullName evidence="7">ManNAc-6-P epimerase</fullName>
    </alternativeName>
</protein>
<dbReference type="GO" id="GO:0019262">
    <property type="term" value="P:N-acetylneuraminate catabolic process"/>
    <property type="evidence" value="ECO:0007669"/>
    <property type="project" value="UniProtKB-UniRule"/>
</dbReference>
<comment type="catalytic activity">
    <reaction evidence="1 7">
        <text>an N-acyl-D-glucosamine 6-phosphate = an N-acyl-D-mannosamine 6-phosphate</text>
        <dbReference type="Rhea" id="RHEA:23932"/>
        <dbReference type="ChEBI" id="CHEBI:57599"/>
        <dbReference type="ChEBI" id="CHEBI:57666"/>
        <dbReference type="EC" id="5.1.3.9"/>
    </reaction>
</comment>
<evidence type="ECO:0000313" key="8">
    <source>
        <dbReference type="EMBL" id="KRN65060.1"/>
    </source>
</evidence>
<evidence type="ECO:0000256" key="4">
    <source>
        <dbReference type="ARBA" id="ARBA00007439"/>
    </source>
</evidence>
<dbReference type="HAMAP" id="MF_01235">
    <property type="entry name" value="ManNAc6P_epimer"/>
    <property type="match status" value="1"/>
</dbReference>
<gene>
    <name evidence="7" type="primary">nanE</name>
    <name evidence="8" type="ORF">IV80_GL000570</name>
</gene>
<dbReference type="InterPro" id="IPR011060">
    <property type="entry name" value="RibuloseP-bd_barrel"/>
</dbReference>
<name>A0A0R2ITP7_9LACO</name>
<comment type="similarity">
    <text evidence="4 7">Belongs to the NanE family.</text>
</comment>
<dbReference type="GO" id="GO:0047465">
    <property type="term" value="F:N-acylglucosamine-6-phosphate 2-epimerase activity"/>
    <property type="evidence" value="ECO:0007669"/>
    <property type="project" value="UniProtKB-EC"/>
</dbReference>
<sequence>MLFFFLELLSKRKKKWRKTKMNKKDFVNQVKGNLIVSCQALPTEPMYTKEGGIMPLFAKAAEEAGAKGIRANSIRDIKQIQAVTNLPIIGIIKRDYLPEKPFITATQKEIDELVKTGVAVIAFDCTNRPRHDGLTVQTFIQKNKLKYPDQLFMADISTFEEGKLAYKYGVDFVGTTLSGYTEESQTQTGPDFQLLQDLVSANIPTIAEGRIHDPQMAKKALKCGALSVVVGGAITRPKEIAERFVSAILK</sequence>
<keyword evidence="9" id="KW-1185">Reference proteome</keyword>
<proteinExistence type="inferred from homology"/>
<evidence type="ECO:0000256" key="6">
    <source>
        <dbReference type="ARBA" id="ARBA00023277"/>
    </source>
</evidence>
<keyword evidence="5 7" id="KW-0413">Isomerase</keyword>
<dbReference type="GO" id="GO:0005975">
    <property type="term" value="P:carbohydrate metabolic process"/>
    <property type="evidence" value="ECO:0007669"/>
    <property type="project" value="UniProtKB-UniRule"/>
</dbReference>
<dbReference type="PANTHER" id="PTHR36204">
    <property type="entry name" value="N-ACETYLMANNOSAMINE-6-PHOSPHATE 2-EPIMERASE-RELATED"/>
    <property type="match status" value="1"/>
</dbReference>
<comment type="pathway">
    <text evidence="3 7">Amino-sugar metabolism; N-acetylneuraminate degradation; D-fructose 6-phosphate from N-acetylneuraminate: step 3/5.</text>
</comment>
<dbReference type="Gene3D" id="3.20.20.70">
    <property type="entry name" value="Aldolase class I"/>
    <property type="match status" value="1"/>
</dbReference>
<dbReference type="GO" id="GO:0006053">
    <property type="term" value="P:N-acetylmannosamine catabolic process"/>
    <property type="evidence" value="ECO:0007669"/>
    <property type="project" value="TreeGrafter"/>
</dbReference>
<dbReference type="STRING" id="319652.IV80_GL000570"/>
<evidence type="ECO:0000256" key="5">
    <source>
        <dbReference type="ARBA" id="ARBA00023235"/>
    </source>
</evidence>
<evidence type="ECO:0000256" key="2">
    <source>
        <dbReference type="ARBA" id="ARBA00002147"/>
    </source>
</evidence>
<dbReference type="UniPathway" id="UPA00629">
    <property type="reaction ID" value="UER00682"/>
</dbReference>
<evidence type="ECO:0000313" key="9">
    <source>
        <dbReference type="Proteomes" id="UP000051568"/>
    </source>
</evidence>
<dbReference type="GO" id="GO:0005829">
    <property type="term" value="C:cytosol"/>
    <property type="evidence" value="ECO:0007669"/>
    <property type="project" value="TreeGrafter"/>
</dbReference>
<dbReference type="FunFam" id="3.20.20.70:FF:000035">
    <property type="entry name" value="Putative N-acetylmannosamine-6-phosphate 2-epimerase"/>
    <property type="match status" value="1"/>
</dbReference>
<comment type="caution">
    <text evidence="8">The sequence shown here is derived from an EMBL/GenBank/DDBJ whole genome shotgun (WGS) entry which is preliminary data.</text>
</comment>
<reference evidence="8 9" key="1">
    <citation type="journal article" date="2015" name="Genome Announc.">
        <title>Expanding the biotechnology potential of lactobacilli through comparative genomics of 213 strains and associated genera.</title>
        <authorList>
            <person name="Sun Z."/>
            <person name="Harris H.M."/>
            <person name="McCann A."/>
            <person name="Guo C."/>
            <person name="Argimon S."/>
            <person name="Zhang W."/>
            <person name="Yang X."/>
            <person name="Jeffery I.B."/>
            <person name="Cooney J.C."/>
            <person name="Kagawa T.F."/>
            <person name="Liu W."/>
            <person name="Song Y."/>
            <person name="Salvetti E."/>
            <person name="Wrobel A."/>
            <person name="Rasinkangas P."/>
            <person name="Parkhill J."/>
            <person name="Rea M.C."/>
            <person name="O'Sullivan O."/>
            <person name="Ritari J."/>
            <person name="Douillard F.P."/>
            <person name="Paul Ross R."/>
            <person name="Yang R."/>
            <person name="Briner A.E."/>
            <person name="Felis G.E."/>
            <person name="de Vos W.M."/>
            <person name="Barrangou R."/>
            <person name="Klaenhammer T.R."/>
            <person name="Caufield P.W."/>
            <person name="Cui Y."/>
            <person name="Zhang H."/>
            <person name="O'Toole P.W."/>
        </authorList>
    </citation>
    <scope>NUCLEOTIDE SEQUENCE [LARGE SCALE GENOMIC DNA]</scope>
    <source>
        <strain evidence="8 9">DSM 17757</strain>
    </source>
</reference>
<dbReference type="InterPro" id="IPR013785">
    <property type="entry name" value="Aldolase_TIM"/>
</dbReference>
<dbReference type="SUPFAM" id="SSF51366">
    <property type="entry name" value="Ribulose-phoshate binding barrel"/>
    <property type="match status" value="1"/>
</dbReference>
<dbReference type="Proteomes" id="UP000051568">
    <property type="component" value="Unassembled WGS sequence"/>
</dbReference>
<keyword evidence="6 7" id="KW-0119">Carbohydrate metabolism</keyword>
<dbReference type="Pfam" id="PF04131">
    <property type="entry name" value="NanE"/>
    <property type="match status" value="1"/>
</dbReference>
<dbReference type="NCBIfam" id="NF002231">
    <property type="entry name" value="PRK01130.1"/>
    <property type="match status" value="1"/>
</dbReference>
<evidence type="ECO:0000256" key="7">
    <source>
        <dbReference type="HAMAP-Rule" id="MF_01235"/>
    </source>
</evidence>
<organism evidence="8 9">
    <name type="scientific">Pediococcus cellicola</name>
    <dbReference type="NCBI Taxonomy" id="319652"/>
    <lineage>
        <taxon>Bacteria</taxon>
        <taxon>Bacillati</taxon>
        <taxon>Bacillota</taxon>
        <taxon>Bacilli</taxon>
        <taxon>Lactobacillales</taxon>
        <taxon>Lactobacillaceae</taxon>
        <taxon>Pediococcus</taxon>
    </lineage>
</organism>
<accession>A0A0R2ITP7</accession>
<comment type="function">
    <text evidence="2 7">Converts N-acetylmannosamine-6-phosphate (ManNAc-6-P) to N-acetylglucosamine-6-phosphate (GlcNAc-6-P).</text>
</comment>